<name>A0ABV9Y1I8_9PSEU</name>
<dbReference type="RefSeq" id="WP_344040408.1">
    <property type="nucleotide sequence ID" value="NZ_BAAAKE010000022.1"/>
</dbReference>
<organism evidence="1 2">
    <name type="scientific">Saccharothrix xinjiangensis</name>
    <dbReference type="NCBI Taxonomy" id="204798"/>
    <lineage>
        <taxon>Bacteria</taxon>
        <taxon>Bacillati</taxon>
        <taxon>Actinomycetota</taxon>
        <taxon>Actinomycetes</taxon>
        <taxon>Pseudonocardiales</taxon>
        <taxon>Pseudonocardiaceae</taxon>
        <taxon>Saccharothrix</taxon>
    </lineage>
</organism>
<evidence type="ECO:0000313" key="1">
    <source>
        <dbReference type="EMBL" id="MFC5055353.1"/>
    </source>
</evidence>
<sequence>MATSLDELERAVDALVTGSGPGRTFAMAPDALGSEGIRALVADSFPLTGGEWVLTAVDGPDRRGDAVVLTGTSTALLGLDAPRLELTFDLADQGRAALLVVLTPDDWNPGVSFPSWRQTAPALVDLVFDRPRLEWSSTARPTAEAGLNLVADEVLKQGSLASLATFRDLRLLGPRGPVGGGDAPTALIATRPPAALSVGGLSLPLTFTAIAAAEPGPCLGFDSDIAIGHGVPDVPVSARTGDLRAYLVLDADLTDPSRHALSAFTDFLHGAQVADLVRDVLTVPELIVLRHLSAVAGLAPARLASVALTVGTGQALEIIPGQVSVPDVELTFTVEDPAGSRDVSALLAGTFRFLDAYDVDVSAYYSASSIAFTGALDPDTPVPLSEVVREFLPNSTWLPDLTLNRLELSADLRSGQYSFGLAVADDWPVPVGAATFHLTGASLDLAYRSSAGFDGAITGQAALTGRGGEPVATFAASLAVRSTGFELKGEVAEVSLTALAAAFADAGVLSTSGLPGITLDRAAVVVRQGKESGREARLTGAASYEFSATASIDVAQFGQAHLVLAARRAGASAVRLAYAGIAADGTGQAGFLVGVVVAPDWNPGSIWSDLGGVFDHLAVREASLLLSTDRWTEPLPDLPDLPYPVEKGVTFAGSLLLQDALGDLAEVLPQGVELDLAARIDTTTPLDSDLRATLPHPGAIGSVEFTALVVTLAPKAFTLEADVKFTVHGETLHLAGRGVITLEPPALTLSITVEHWKNPFGIGGLTVDEFGLSLAVDSAGLTIGLLGRFLIGAGPDAFALTVGGEVTDFEEPSAFVFSLDPTSPAGLTLAQVVGQFTGTDLDGVPLLGDITIRRLHCYVVADPNGWTAPDRHVYPEGLGLDADLTFFDWTVEIHAVVGAKGIVASGSIVPAVRFGDLVELSDATGTTGPHVDIDTTVIGQPHRTYFDASGRIKLLGLTESFSGHADPSGFTFSFSTNLVGIFHTDVSASLSTEDGFTGSFSGSYEFDLTLQGDVTVAGITIIPKGVHVEGPGASLSVSCAVSDRAASLTARLHLTWSGVDLGADMDLAVSADVFTDLGRAIATWISGHAAEFFKALLDDVEKWFELLLKGVLWVGQSAVEVVEVLFTHFGRSVVDVAEDLLKLGKHSVEAMAQALVDVCGITMAEALKLLEKNCAITKAANAL</sequence>
<proteinExistence type="predicted"/>
<accession>A0ABV9Y1I8</accession>
<evidence type="ECO:0000313" key="2">
    <source>
        <dbReference type="Proteomes" id="UP001595833"/>
    </source>
</evidence>
<protein>
    <submittedName>
        <fullName evidence="1">Uncharacterized protein</fullName>
    </submittedName>
</protein>
<comment type="caution">
    <text evidence="1">The sequence shown here is derived from an EMBL/GenBank/DDBJ whole genome shotgun (WGS) entry which is preliminary data.</text>
</comment>
<reference evidence="2" key="1">
    <citation type="journal article" date="2019" name="Int. J. Syst. Evol. Microbiol.">
        <title>The Global Catalogue of Microorganisms (GCM) 10K type strain sequencing project: providing services to taxonomists for standard genome sequencing and annotation.</title>
        <authorList>
            <consortium name="The Broad Institute Genomics Platform"/>
            <consortium name="The Broad Institute Genome Sequencing Center for Infectious Disease"/>
            <person name="Wu L."/>
            <person name="Ma J."/>
        </authorList>
    </citation>
    <scope>NUCLEOTIDE SEQUENCE [LARGE SCALE GENOMIC DNA]</scope>
    <source>
        <strain evidence="2">KCTC 12848</strain>
    </source>
</reference>
<keyword evidence="2" id="KW-1185">Reference proteome</keyword>
<gene>
    <name evidence="1" type="ORF">ACFPFM_16465</name>
</gene>
<dbReference type="Proteomes" id="UP001595833">
    <property type="component" value="Unassembled WGS sequence"/>
</dbReference>
<dbReference type="EMBL" id="JBHSJB010000012">
    <property type="protein sequence ID" value="MFC5055353.1"/>
    <property type="molecule type" value="Genomic_DNA"/>
</dbReference>